<dbReference type="InterPro" id="IPR051209">
    <property type="entry name" value="FAD-bind_Monooxygenase_sf"/>
</dbReference>
<evidence type="ECO:0000256" key="2">
    <source>
        <dbReference type="ARBA" id="ARBA00022630"/>
    </source>
</evidence>
<accession>A0A2P5IFL5</accession>
<dbReference type="SUPFAM" id="SSF51905">
    <property type="entry name" value="FAD/NAD(P)-binding domain"/>
    <property type="match status" value="2"/>
</dbReference>
<dbReference type="GO" id="GO:0050661">
    <property type="term" value="F:NADP binding"/>
    <property type="evidence" value="ECO:0007669"/>
    <property type="project" value="InterPro"/>
</dbReference>
<keyword evidence="4" id="KW-0560">Oxidoreductase</keyword>
<keyword evidence="2" id="KW-0285">Flavoprotein</keyword>
<protein>
    <submittedName>
        <fullName evidence="5">Uncharacterized protein</fullName>
    </submittedName>
</protein>
<organism evidence="5 6">
    <name type="scientific">Diaporthe helianthi</name>
    <dbReference type="NCBI Taxonomy" id="158607"/>
    <lineage>
        <taxon>Eukaryota</taxon>
        <taxon>Fungi</taxon>
        <taxon>Dikarya</taxon>
        <taxon>Ascomycota</taxon>
        <taxon>Pezizomycotina</taxon>
        <taxon>Sordariomycetes</taxon>
        <taxon>Sordariomycetidae</taxon>
        <taxon>Diaporthales</taxon>
        <taxon>Diaporthaceae</taxon>
        <taxon>Diaporthe</taxon>
    </lineage>
</organism>
<reference evidence="5" key="1">
    <citation type="submission" date="2017-09" db="EMBL/GenBank/DDBJ databases">
        <title>Polyketide synthases of a Diaporthe helianthi virulent isolate.</title>
        <authorList>
            <person name="Baroncelli R."/>
        </authorList>
    </citation>
    <scope>NUCLEOTIDE SEQUENCE [LARGE SCALE GENOMIC DNA]</scope>
    <source>
        <strain evidence="5">7/96</strain>
    </source>
</reference>
<gene>
    <name evidence="5" type="ORF">DHEL01_v200339</name>
</gene>
<dbReference type="GO" id="GO:0004499">
    <property type="term" value="F:N,N-dimethylaniline monooxygenase activity"/>
    <property type="evidence" value="ECO:0007669"/>
    <property type="project" value="InterPro"/>
</dbReference>
<dbReference type="GO" id="GO:0050660">
    <property type="term" value="F:flavin adenine dinucleotide binding"/>
    <property type="evidence" value="ECO:0007669"/>
    <property type="project" value="InterPro"/>
</dbReference>
<evidence type="ECO:0000256" key="1">
    <source>
        <dbReference type="ARBA" id="ARBA00010139"/>
    </source>
</evidence>
<evidence type="ECO:0000256" key="4">
    <source>
        <dbReference type="ARBA" id="ARBA00023002"/>
    </source>
</evidence>
<keyword evidence="3" id="KW-0274">FAD</keyword>
<dbReference type="InterPro" id="IPR036188">
    <property type="entry name" value="FAD/NAD-bd_sf"/>
</dbReference>
<dbReference type="InParanoid" id="A0A2P5IFL5"/>
<comment type="caution">
    <text evidence="5">The sequence shown here is derived from an EMBL/GenBank/DDBJ whole genome shotgun (WGS) entry which is preliminary data.</text>
</comment>
<evidence type="ECO:0000313" key="5">
    <source>
        <dbReference type="EMBL" id="POS81289.1"/>
    </source>
</evidence>
<dbReference type="EMBL" id="MAVT02000013">
    <property type="protein sequence ID" value="POS81289.1"/>
    <property type="molecule type" value="Genomic_DNA"/>
</dbReference>
<dbReference type="Pfam" id="PF00743">
    <property type="entry name" value="FMO-like"/>
    <property type="match status" value="1"/>
</dbReference>
<dbReference type="Gene3D" id="3.50.50.60">
    <property type="entry name" value="FAD/NAD(P)-binding domain"/>
    <property type="match status" value="2"/>
</dbReference>
<dbReference type="OrthoDB" id="74360at2759"/>
<evidence type="ECO:0000256" key="3">
    <source>
        <dbReference type="ARBA" id="ARBA00022827"/>
    </source>
</evidence>
<dbReference type="PANTHER" id="PTHR42877">
    <property type="entry name" value="L-ORNITHINE N(5)-MONOOXYGENASE-RELATED"/>
    <property type="match status" value="1"/>
</dbReference>
<keyword evidence="6" id="KW-1185">Reference proteome</keyword>
<dbReference type="AlphaFoldDB" id="A0A2P5IFL5"/>
<dbReference type="InterPro" id="IPR020946">
    <property type="entry name" value="Flavin_mOase-like"/>
</dbReference>
<comment type="similarity">
    <text evidence="1">Belongs to the FAD-binding monooxygenase family.</text>
</comment>
<sequence>MSVRTKGITASANILPQGIRSAHGLITGRDITAYKLGKHLSNNVTFSIYEKSHDLGGTWLENKYPGRSVIFTMITQGTRAGTRKFSPCYIYASSDEIHWYLKRFASVHGLDQFIHFNSKVVEAKWSETSATWNIKIDGRTDVIQSEILINAGGILNNPKLPSIPGFSKFTGQQLHTASWDPSVNLEGKRVAMIGAGASAVQLLPQIQPLCSHVDVYIRTPSWITAPAGITLIDAENPNPVYSMQDKDRFANDEDAYLETRKELEDYLCVLALVQSVALGAFRADIKFPSNDNFRAFFKKTPEQKSLKAQFESRMKELITDKDLQEKLIPSFEAGCRRINPGEQYLVALQKPNVRAIFDPIEEITATGVVVSGGVEHPADVLIAATGFDTTFRPRFPIIGRDGLNLQDLWHSDPTSYMGIGVAGFPNYLTFLGPNTPISNGSLMEKYYGKEFDLLM</sequence>
<dbReference type="PANTHER" id="PTHR42877:SF8">
    <property type="entry name" value="MONOOXYGENASE"/>
    <property type="match status" value="1"/>
</dbReference>
<dbReference type="Proteomes" id="UP000094444">
    <property type="component" value="Unassembled WGS sequence"/>
</dbReference>
<proteinExistence type="inferred from homology"/>
<name>A0A2P5IFL5_DIAHE</name>
<evidence type="ECO:0000313" key="6">
    <source>
        <dbReference type="Proteomes" id="UP000094444"/>
    </source>
</evidence>